<dbReference type="RefSeq" id="WP_097321325.1">
    <property type="nucleotide sequence ID" value="NZ_OBDY01000007.1"/>
</dbReference>
<dbReference type="Pfam" id="PF00400">
    <property type="entry name" value="WD40"/>
    <property type="match status" value="10"/>
</dbReference>
<dbReference type="SUPFAM" id="SSF52540">
    <property type="entry name" value="P-loop containing nucleoside triphosphate hydrolases"/>
    <property type="match status" value="1"/>
</dbReference>
<feature type="repeat" description="WD" evidence="3">
    <location>
        <begin position="1130"/>
        <end position="1161"/>
    </location>
</feature>
<evidence type="ECO:0000259" key="5">
    <source>
        <dbReference type="Pfam" id="PF20703"/>
    </source>
</evidence>
<sequence>MTVVRLSPHLYGCPFKGLQPYTEQDGDYFFGRDADRDLVTANLLASRLTVLYGPSGVGKSSLLQAGVVRHLHQLAESEFSYLAVGRAVVVYFSSWRDDPLDGLGAALQAVASPHAEPDAPGRRRLSVEMIREVSERLDADVVLLLDQAEDFITYHSGPSGDAFAALLGRVVGTPGLRASVLLGIREDALAKLDRLEAQVPGLFGNTLRLNLLDEQAARQAIEQPLNRFNETAPEGREMAVEPELVDELVPELRTGRMSVTDSGAGTAGGADTTVEAPFLQLVMTRLWAAERERASQVLTRATLAELGGAEQIVRTHLDTVMAELTGQQQEVAAGIFRHLVTPSGMKLAHTAEDLADYAGVADAAQVAEVLEQLAAGRERILRPVPPPVNQPGPPRYEIFHDVMASAALDWRRRYTAERQRLATEAELLAARAEAEAEHRRTRRRLTVSLLVSGVLAVLLVVAVAFFVQAQRSRSEAQHQAMLAEYEQTLQRDPAAGLKAALDGWDEKSTGDAEAAVRTAVEADTNRLILRGHEGTVNTAVPAPDGKSVLTAGQDGTARLFDASTGRLRRQFTAAGGSPLTGASFSPDGTLVATTAQNGQIQVYESGGRHLGRLGQASLWWGTRWITLSGRPALLVCCTDEGPATLWDARTRKQLTQYGPAAEKAWYASASPDGRQIVTTGPKGVLTIWETATGRMLARSDEFGYSSSMPEFVAGSNRVVFMNQQFDYGYYWVSFWDWRKGAGELDRRTDMRSRVIAPMAVRPDGEKVAILLDKEIDFFDARTGELENWTPQEPDWVTSATYSRDGRWLVVGGNDGRVRVWLADRMGNRPVAELLGHRGSILTVAFDRKDPWRVISASADGTARVWQLPSRTVLAGATGWVLAAGYSPDGRNIVTAEEDGHLRVYDTKGKLLKEWPVTYGNDQLNNALFTPDGDRIVSSSVGSDRPQVTMWQSGPSIPPLQQSGTLLKSLAISPDGATVAAGDANNQVIVWDLGTGRIVRRLGVANPNLSVLGVAYLPGGTTLAAAGTDGTVRLFGPGTGEPVRVLGRAGSSPLRALTVSRDGRLLLTASEDHRLHLWRLSDGSVREFDGPDSTIGGLAFNADASLLAVSAADGAVHVWRAGDLGHQLTELHRHGDAVNAVQFTPDGRGFLTASDDTTAAVYPCVSCGNFEDVRQMAERRESGRG</sequence>
<evidence type="ECO:0000256" key="2">
    <source>
        <dbReference type="ARBA" id="ARBA00022737"/>
    </source>
</evidence>
<feature type="repeat" description="WD" evidence="3">
    <location>
        <begin position="1046"/>
        <end position="1087"/>
    </location>
</feature>
<dbReference type="OrthoDB" id="134501at2"/>
<protein>
    <submittedName>
        <fullName evidence="6">WD40 repeat</fullName>
    </submittedName>
</protein>
<dbReference type="PANTHER" id="PTHR19879">
    <property type="entry name" value="TRANSCRIPTION INITIATION FACTOR TFIID"/>
    <property type="match status" value="1"/>
</dbReference>
<dbReference type="Gene3D" id="2.130.10.10">
    <property type="entry name" value="YVTN repeat-like/Quinoprotein amine dehydrogenase"/>
    <property type="match status" value="5"/>
</dbReference>
<dbReference type="InterPro" id="IPR001680">
    <property type="entry name" value="WD40_rpt"/>
</dbReference>
<feature type="repeat" description="WD" evidence="3">
    <location>
        <begin position="1087"/>
        <end position="1118"/>
    </location>
</feature>
<accession>A0A285ICX0</accession>
<feature type="repeat" description="WD" evidence="3">
    <location>
        <begin position="873"/>
        <end position="905"/>
    </location>
</feature>
<dbReference type="Gene3D" id="3.40.50.300">
    <property type="entry name" value="P-loop containing nucleotide triphosphate hydrolases"/>
    <property type="match status" value="1"/>
</dbReference>
<evidence type="ECO:0000256" key="1">
    <source>
        <dbReference type="ARBA" id="ARBA00022574"/>
    </source>
</evidence>
<keyword evidence="4" id="KW-0812">Transmembrane</keyword>
<dbReference type="PROSITE" id="PS00678">
    <property type="entry name" value="WD_REPEATS_1"/>
    <property type="match status" value="1"/>
</dbReference>
<feature type="transmembrane region" description="Helical" evidence="4">
    <location>
        <begin position="447"/>
        <end position="467"/>
    </location>
</feature>
<organism evidence="6 7">
    <name type="scientific">Paractinoplanes atraurantiacus</name>
    <dbReference type="NCBI Taxonomy" id="1036182"/>
    <lineage>
        <taxon>Bacteria</taxon>
        <taxon>Bacillati</taxon>
        <taxon>Actinomycetota</taxon>
        <taxon>Actinomycetes</taxon>
        <taxon>Micromonosporales</taxon>
        <taxon>Micromonosporaceae</taxon>
        <taxon>Paractinoplanes</taxon>
    </lineage>
</organism>
<dbReference type="SUPFAM" id="SSF50998">
    <property type="entry name" value="Quinoprotein alcohol dehydrogenase-like"/>
    <property type="match status" value="2"/>
</dbReference>
<dbReference type="Pfam" id="PF20703">
    <property type="entry name" value="nSTAND1"/>
    <property type="match status" value="1"/>
</dbReference>
<feature type="repeat" description="WD" evidence="3">
    <location>
        <begin position="833"/>
        <end position="875"/>
    </location>
</feature>
<dbReference type="Proteomes" id="UP000219612">
    <property type="component" value="Unassembled WGS sequence"/>
</dbReference>
<dbReference type="InterPro" id="IPR011047">
    <property type="entry name" value="Quinoprotein_ADH-like_sf"/>
</dbReference>
<keyword evidence="2" id="KW-0677">Repeat</keyword>
<feature type="repeat" description="WD" evidence="3">
    <location>
        <begin position="529"/>
        <end position="570"/>
    </location>
</feature>
<dbReference type="InterPro" id="IPR019775">
    <property type="entry name" value="WD40_repeat_CS"/>
</dbReference>
<name>A0A285ICX0_9ACTN</name>
<keyword evidence="4" id="KW-1133">Transmembrane helix</keyword>
<keyword evidence="4" id="KW-0472">Membrane</keyword>
<feature type="repeat" description="WD" evidence="3">
    <location>
        <begin position="789"/>
        <end position="820"/>
    </location>
</feature>
<dbReference type="AlphaFoldDB" id="A0A285ICX0"/>
<keyword evidence="1 3" id="KW-0853">WD repeat</keyword>
<dbReference type="CDD" id="cd00200">
    <property type="entry name" value="WD40"/>
    <property type="match status" value="1"/>
</dbReference>
<keyword evidence="7" id="KW-1185">Reference proteome</keyword>
<dbReference type="PANTHER" id="PTHR19879:SF9">
    <property type="entry name" value="TRANSCRIPTION INITIATION FACTOR TFIID SUBUNIT 5"/>
    <property type="match status" value="1"/>
</dbReference>
<evidence type="ECO:0000313" key="7">
    <source>
        <dbReference type="Proteomes" id="UP000219612"/>
    </source>
</evidence>
<dbReference type="PROSITE" id="PS50082">
    <property type="entry name" value="WD_REPEATS_2"/>
    <property type="match status" value="8"/>
</dbReference>
<dbReference type="SMART" id="SM00320">
    <property type="entry name" value="WD40"/>
    <property type="match status" value="12"/>
</dbReference>
<dbReference type="EMBL" id="OBDY01000007">
    <property type="protein sequence ID" value="SNY44896.1"/>
    <property type="molecule type" value="Genomic_DNA"/>
</dbReference>
<proteinExistence type="predicted"/>
<reference evidence="7" key="1">
    <citation type="submission" date="2017-09" db="EMBL/GenBank/DDBJ databases">
        <authorList>
            <person name="Varghese N."/>
            <person name="Submissions S."/>
        </authorList>
    </citation>
    <scope>NUCLEOTIDE SEQUENCE [LARGE SCALE GENOMIC DNA]</scope>
    <source>
        <strain evidence="7">CGMCC 4.6857</strain>
    </source>
</reference>
<dbReference type="InterPro" id="IPR049052">
    <property type="entry name" value="nSTAND1"/>
</dbReference>
<evidence type="ECO:0000256" key="3">
    <source>
        <dbReference type="PROSITE-ProRule" id="PRU00221"/>
    </source>
</evidence>
<dbReference type="InterPro" id="IPR015943">
    <property type="entry name" value="WD40/YVTN_repeat-like_dom_sf"/>
</dbReference>
<evidence type="ECO:0000256" key="4">
    <source>
        <dbReference type="SAM" id="Phobius"/>
    </source>
</evidence>
<feature type="domain" description="Novel STAND NTPase 1" evidence="5">
    <location>
        <begin position="14"/>
        <end position="440"/>
    </location>
</feature>
<dbReference type="PROSITE" id="PS50294">
    <property type="entry name" value="WD_REPEATS_REGION"/>
    <property type="match status" value="4"/>
</dbReference>
<evidence type="ECO:0000313" key="6">
    <source>
        <dbReference type="EMBL" id="SNY44896.1"/>
    </source>
</evidence>
<dbReference type="InterPro" id="IPR027417">
    <property type="entry name" value="P-loop_NTPase"/>
</dbReference>
<gene>
    <name evidence="6" type="ORF">SAMN05421748_107140</name>
</gene>
<feature type="repeat" description="WD" evidence="3">
    <location>
        <begin position="959"/>
        <end position="1000"/>
    </location>
</feature>